<dbReference type="Proteomes" id="UP000199365">
    <property type="component" value="Unassembled WGS sequence"/>
</dbReference>
<proteinExistence type="predicted"/>
<reference evidence="3" key="1">
    <citation type="submission" date="2016-10" db="EMBL/GenBank/DDBJ databases">
        <authorList>
            <person name="Varghese N."/>
            <person name="Submissions S."/>
        </authorList>
    </citation>
    <scope>NUCLEOTIDE SEQUENCE [LARGE SCALE GENOMIC DNA]</scope>
    <source>
        <strain evidence="3">DUS833</strain>
    </source>
</reference>
<protein>
    <submittedName>
        <fullName evidence="2">Uncharacterized protein</fullName>
    </submittedName>
</protein>
<evidence type="ECO:0000313" key="3">
    <source>
        <dbReference type="Proteomes" id="UP000199365"/>
    </source>
</evidence>
<dbReference type="EMBL" id="FNKX01000003">
    <property type="protein sequence ID" value="SDR60293.1"/>
    <property type="molecule type" value="Genomic_DNA"/>
</dbReference>
<gene>
    <name evidence="2" type="ORF">SAMN05445850_7238</name>
</gene>
<dbReference type="AlphaFoldDB" id="A0A1H1KDC4"/>
<evidence type="ECO:0000313" key="2">
    <source>
        <dbReference type="EMBL" id="SDR60293.1"/>
    </source>
</evidence>
<organism evidence="2 3">
    <name type="scientific">Paraburkholderia tuberum</name>
    <dbReference type="NCBI Taxonomy" id="157910"/>
    <lineage>
        <taxon>Bacteria</taxon>
        <taxon>Pseudomonadati</taxon>
        <taxon>Pseudomonadota</taxon>
        <taxon>Betaproteobacteria</taxon>
        <taxon>Burkholderiales</taxon>
        <taxon>Burkholderiaceae</taxon>
        <taxon>Paraburkholderia</taxon>
    </lineage>
</organism>
<feature type="region of interest" description="Disordered" evidence="1">
    <location>
        <begin position="96"/>
        <end position="132"/>
    </location>
</feature>
<accession>A0A1H1KDC4</accession>
<sequence length="132" mass="13609">MVVFCGEAFEALPGDPEFGSDGAPELSPEVEPEVPVEAVPVEAVGDEPFATVIEPLVEVVIPELVVPVEVAIPEVAVPVEGAAVVLDGFVELPVDEPPASAVPLSPPLLPPPPPPHALNTTLPPSAVRQPRN</sequence>
<feature type="compositionally biased region" description="Pro residues" evidence="1">
    <location>
        <begin position="104"/>
        <end position="116"/>
    </location>
</feature>
<evidence type="ECO:0000256" key="1">
    <source>
        <dbReference type="SAM" id="MobiDB-lite"/>
    </source>
</evidence>
<keyword evidence="3" id="KW-1185">Reference proteome</keyword>
<name>A0A1H1KDC4_9BURK</name>